<keyword evidence="9" id="KW-0282">Flagellum</keyword>
<evidence type="ECO:0000259" key="8">
    <source>
        <dbReference type="Pfam" id="PF22692"/>
    </source>
</evidence>
<dbReference type="SUPFAM" id="SSF117143">
    <property type="entry name" value="Flagellar hook protein flgE"/>
    <property type="match status" value="1"/>
</dbReference>
<sequence>MDRIAYIAAGGAAKVLEQQSVLSNNMANVGTSGFREQLVNYRAVPINAENTSPTRVATIASTPGSNFGQGAMTETGHALDVAVMGDGWFAVQGPDGQEAYTRAGDLAVNQNNQLVNQAGHVMLSNDGAPIEVPERGSITFTSDGSITALGAGDNPADIQVIGQLKLVNPPAQAMQRGDDGLFRFDAGNGPAAAPADPAVRMVSGFVEKSNVSAAETMIGLIRNGRMFEMQMQIIQDADRNAERANSILSSNG</sequence>
<dbReference type="NCBIfam" id="NF009280">
    <property type="entry name" value="PRK12640.1"/>
    <property type="match status" value="1"/>
</dbReference>
<evidence type="ECO:0000256" key="4">
    <source>
        <dbReference type="ARBA" id="ARBA00038560"/>
    </source>
</evidence>
<comment type="caution">
    <text evidence="9">The sequence shown here is derived from an EMBL/GenBank/DDBJ whole genome shotgun (WGS) entry which is preliminary data.</text>
</comment>
<dbReference type="NCBIfam" id="TIGR03506">
    <property type="entry name" value="FlgEFG_subfam"/>
    <property type="match status" value="1"/>
</dbReference>
<dbReference type="InterPro" id="IPR010930">
    <property type="entry name" value="Flg_bb/hook_C_dom"/>
</dbReference>
<comment type="subcellular location">
    <subcellularLocation>
        <location evidence="1 6">Bacterial flagellum basal body</location>
    </subcellularLocation>
</comment>
<dbReference type="InterPro" id="IPR020013">
    <property type="entry name" value="Flagellar_FlgE/F/G"/>
</dbReference>
<dbReference type="InterPro" id="IPR037925">
    <property type="entry name" value="FlgE/F/G-like"/>
</dbReference>
<keyword evidence="10" id="KW-1185">Reference proteome</keyword>
<feature type="domain" description="Flagellar basal-body/hook protein C-terminal" evidence="7">
    <location>
        <begin position="203"/>
        <end position="247"/>
    </location>
</feature>
<dbReference type="Pfam" id="PF22692">
    <property type="entry name" value="LlgE_F_G_D1"/>
    <property type="match status" value="1"/>
</dbReference>
<accession>A0A842HML5</accession>
<dbReference type="GO" id="GO:0071978">
    <property type="term" value="P:bacterial-type flagellum-dependent swarming motility"/>
    <property type="evidence" value="ECO:0007669"/>
    <property type="project" value="TreeGrafter"/>
</dbReference>
<dbReference type="InterPro" id="IPR053967">
    <property type="entry name" value="LlgE_F_G-like_D1"/>
</dbReference>
<comment type="similarity">
    <text evidence="2 6">Belongs to the flagella basal body rod proteins family.</text>
</comment>
<keyword evidence="9" id="KW-0969">Cilium</keyword>
<evidence type="ECO:0000256" key="1">
    <source>
        <dbReference type="ARBA" id="ARBA00004117"/>
    </source>
</evidence>
<evidence type="ECO:0000256" key="5">
    <source>
        <dbReference type="ARBA" id="ARBA00040228"/>
    </source>
</evidence>
<dbReference type="RefSeq" id="WP_185778351.1">
    <property type="nucleotide sequence ID" value="NZ_JACJUU010000001.1"/>
</dbReference>
<feature type="domain" description="Flagellar hook protein FlgE/F/G-like D1" evidence="8">
    <location>
        <begin position="82"/>
        <end position="148"/>
    </location>
</feature>
<dbReference type="Pfam" id="PF06429">
    <property type="entry name" value="Flg_bbr_C"/>
    <property type="match status" value="1"/>
</dbReference>
<keyword evidence="9" id="KW-0966">Cell projection</keyword>
<evidence type="ECO:0000256" key="6">
    <source>
        <dbReference type="RuleBase" id="RU362116"/>
    </source>
</evidence>
<organism evidence="9 10">
    <name type="scientific">Pusillimonas minor</name>
    <dbReference type="NCBI Taxonomy" id="2697024"/>
    <lineage>
        <taxon>Bacteria</taxon>
        <taxon>Pseudomonadati</taxon>
        <taxon>Pseudomonadota</taxon>
        <taxon>Betaproteobacteria</taxon>
        <taxon>Burkholderiales</taxon>
        <taxon>Alcaligenaceae</taxon>
        <taxon>Pusillimonas</taxon>
    </lineage>
</organism>
<dbReference type="Proteomes" id="UP000545386">
    <property type="component" value="Unassembled WGS sequence"/>
</dbReference>
<gene>
    <name evidence="9" type="primary">flgF</name>
    <name evidence="9" type="ORF">GTU67_01110</name>
</gene>
<dbReference type="EMBL" id="JACJUU010000001">
    <property type="protein sequence ID" value="MBC2768511.1"/>
    <property type="molecule type" value="Genomic_DNA"/>
</dbReference>
<proteinExistence type="inferred from homology"/>
<evidence type="ECO:0000313" key="9">
    <source>
        <dbReference type="EMBL" id="MBC2768511.1"/>
    </source>
</evidence>
<dbReference type="PANTHER" id="PTHR30435:SF18">
    <property type="entry name" value="FLAGELLAR BASAL-BODY ROD PROTEIN FLGF"/>
    <property type="match status" value="1"/>
</dbReference>
<reference evidence="9 10" key="1">
    <citation type="submission" date="2020-08" db="EMBL/GenBank/DDBJ databases">
        <title>Paraeoetvoesia sp. YC-7-48 draft genome sequence.</title>
        <authorList>
            <person name="Yao L."/>
        </authorList>
    </citation>
    <scope>NUCLEOTIDE SEQUENCE [LARGE SCALE GENOMIC DNA]</scope>
    <source>
        <strain evidence="10">YC-7-48</strain>
    </source>
</reference>
<evidence type="ECO:0000259" key="7">
    <source>
        <dbReference type="Pfam" id="PF06429"/>
    </source>
</evidence>
<dbReference type="GO" id="GO:0030694">
    <property type="term" value="C:bacterial-type flagellum basal body, rod"/>
    <property type="evidence" value="ECO:0007669"/>
    <property type="project" value="UniProtKB-UniRule"/>
</dbReference>
<evidence type="ECO:0000256" key="2">
    <source>
        <dbReference type="ARBA" id="ARBA00009677"/>
    </source>
</evidence>
<dbReference type="PANTHER" id="PTHR30435">
    <property type="entry name" value="FLAGELLAR PROTEIN"/>
    <property type="match status" value="1"/>
</dbReference>
<comment type="subunit">
    <text evidence="4 6">The basal body constitutes a major portion of the flagellar organelle and consists of five rings (E,L,P,S, and M) mounted on a central rod. The rod consists of about 26 subunits of FlgG in the distal portion, and FlgB, FlgC and FlgF are thought to build up the proximal portion of the rod with about 6 subunits each.</text>
</comment>
<evidence type="ECO:0000256" key="3">
    <source>
        <dbReference type="ARBA" id="ARBA00023143"/>
    </source>
</evidence>
<protein>
    <recommendedName>
        <fullName evidence="5 6">Flagellar basal-body rod protein FlgF</fullName>
    </recommendedName>
</protein>
<keyword evidence="3 6" id="KW-0975">Bacterial flagellum</keyword>
<name>A0A842HML5_9BURK</name>
<dbReference type="AlphaFoldDB" id="A0A842HML5"/>
<evidence type="ECO:0000313" key="10">
    <source>
        <dbReference type="Proteomes" id="UP000545386"/>
    </source>
</evidence>